<dbReference type="Pfam" id="PF01068">
    <property type="entry name" value="DNA_ligase_A_M"/>
    <property type="match status" value="1"/>
</dbReference>
<feature type="domain" description="ATP-dependent DNA ligase family profile" evidence="23">
    <location>
        <begin position="104"/>
        <end position="259"/>
    </location>
</feature>
<keyword evidence="12" id="KW-0067">ATP-binding</keyword>
<dbReference type="Gene3D" id="3.90.920.10">
    <property type="entry name" value="DNA primase, PRIM domain"/>
    <property type="match status" value="1"/>
</dbReference>
<dbReference type="InterPro" id="IPR014143">
    <property type="entry name" value="NHEJ_ligase_prk"/>
</dbReference>
<evidence type="ECO:0000256" key="9">
    <source>
        <dbReference type="ARBA" id="ARBA00022763"/>
    </source>
</evidence>
<dbReference type="GO" id="GO:0003910">
    <property type="term" value="F:DNA ligase (ATP) activity"/>
    <property type="evidence" value="ECO:0007669"/>
    <property type="project" value="UniProtKB-EC"/>
</dbReference>
<dbReference type="Pfam" id="PF21686">
    <property type="entry name" value="LigD_Prim-Pol"/>
    <property type="match status" value="1"/>
</dbReference>
<keyword evidence="9" id="KW-0227">DNA damage</keyword>
<gene>
    <name evidence="24" type="ORF">JOC48_000998</name>
</gene>
<evidence type="ECO:0000256" key="16">
    <source>
        <dbReference type="ARBA" id="ARBA00023204"/>
    </source>
</evidence>
<keyword evidence="6" id="KW-0540">Nuclease</keyword>
<evidence type="ECO:0000256" key="4">
    <source>
        <dbReference type="ARBA" id="ARBA00022679"/>
    </source>
</evidence>
<dbReference type="PANTHER" id="PTHR42705:SF2">
    <property type="entry name" value="BIFUNCTIONAL NON-HOMOLOGOUS END JOINING PROTEIN LIGD"/>
    <property type="match status" value="1"/>
</dbReference>
<dbReference type="NCBIfam" id="NF007211">
    <property type="entry name" value="PRK09633.1"/>
    <property type="match status" value="1"/>
</dbReference>
<dbReference type="EMBL" id="JAFBDR010000004">
    <property type="protein sequence ID" value="MBM7570520.1"/>
    <property type="molecule type" value="Genomic_DNA"/>
</dbReference>
<evidence type="ECO:0000256" key="3">
    <source>
        <dbReference type="ARBA" id="ARBA00022598"/>
    </source>
</evidence>
<evidence type="ECO:0000259" key="23">
    <source>
        <dbReference type="PROSITE" id="PS50160"/>
    </source>
</evidence>
<keyword evidence="5" id="KW-0548">Nucleotidyltransferase</keyword>
<evidence type="ECO:0000256" key="5">
    <source>
        <dbReference type="ARBA" id="ARBA00022695"/>
    </source>
</evidence>
<name>A0ABS2MXD0_9BACI</name>
<evidence type="ECO:0000256" key="14">
    <source>
        <dbReference type="ARBA" id="ARBA00023125"/>
    </source>
</evidence>
<evidence type="ECO:0000256" key="18">
    <source>
        <dbReference type="ARBA" id="ARBA00023268"/>
    </source>
</evidence>
<keyword evidence="25" id="KW-1185">Reference proteome</keyword>
<evidence type="ECO:0000256" key="8">
    <source>
        <dbReference type="ARBA" id="ARBA00022741"/>
    </source>
</evidence>
<reference evidence="24 25" key="1">
    <citation type="submission" date="2021-01" db="EMBL/GenBank/DDBJ databases">
        <title>Genomic Encyclopedia of Type Strains, Phase IV (KMG-IV): sequencing the most valuable type-strain genomes for metagenomic binning, comparative biology and taxonomic classification.</title>
        <authorList>
            <person name="Goeker M."/>
        </authorList>
    </citation>
    <scope>NUCLEOTIDE SEQUENCE [LARGE SCALE GENOMIC DNA]</scope>
    <source>
        <strain evidence="24 25">DSM 23711</strain>
    </source>
</reference>
<dbReference type="PANTHER" id="PTHR42705">
    <property type="entry name" value="BIFUNCTIONAL NON-HOMOLOGOUS END JOINING PROTEIN LIGD"/>
    <property type="match status" value="1"/>
</dbReference>
<dbReference type="SUPFAM" id="SSF56091">
    <property type="entry name" value="DNA ligase/mRNA capping enzyme, catalytic domain"/>
    <property type="match status" value="1"/>
</dbReference>
<accession>A0ABS2MXD0</accession>
<keyword evidence="7" id="KW-0479">Metal-binding</keyword>
<keyword evidence="3 24" id="KW-0436">Ligase</keyword>
<dbReference type="InterPro" id="IPR012340">
    <property type="entry name" value="NA-bd_OB-fold"/>
</dbReference>
<keyword evidence="8" id="KW-0547">Nucleotide-binding</keyword>
<evidence type="ECO:0000256" key="6">
    <source>
        <dbReference type="ARBA" id="ARBA00022722"/>
    </source>
</evidence>
<dbReference type="PROSITE" id="PS00333">
    <property type="entry name" value="DNA_LIGASE_A2"/>
    <property type="match status" value="1"/>
</dbReference>
<comment type="cofactor">
    <cofactor evidence="1">
        <name>Mn(2+)</name>
        <dbReference type="ChEBI" id="CHEBI:29035"/>
    </cofactor>
</comment>
<dbReference type="Gene3D" id="2.40.50.140">
    <property type="entry name" value="Nucleic acid-binding proteins"/>
    <property type="match status" value="1"/>
</dbReference>
<evidence type="ECO:0000313" key="24">
    <source>
        <dbReference type="EMBL" id="MBM7570520.1"/>
    </source>
</evidence>
<comment type="catalytic activity">
    <reaction evidence="20">
        <text>ATP + (deoxyribonucleotide)n-3'-hydroxyl + 5'-phospho-(deoxyribonucleotide)m = (deoxyribonucleotide)n+m + AMP + diphosphate.</text>
        <dbReference type="EC" id="6.5.1.1"/>
    </reaction>
</comment>
<dbReference type="EC" id="6.5.1.1" evidence="2"/>
<dbReference type="InterPro" id="IPR052171">
    <property type="entry name" value="NHEJ_LigD"/>
</dbReference>
<keyword evidence="16" id="KW-0234">DNA repair</keyword>
<dbReference type="InterPro" id="IPR012310">
    <property type="entry name" value="DNA_ligase_ATP-dep_cent"/>
</dbReference>
<dbReference type="NCBIfam" id="TIGR02779">
    <property type="entry name" value="NHEJ_ligase_lig"/>
    <property type="match status" value="1"/>
</dbReference>
<keyword evidence="18" id="KW-0511">Multifunctional enzyme</keyword>
<evidence type="ECO:0000256" key="10">
    <source>
        <dbReference type="ARBA" id="ARBA00022801"/>
    </source>
</evidence>
<evidence type="ECO:0000313" key="25">
    <source>
        <dbReference type="Proteomes" id="UP001296943"/>
    </source>
</evidence>
<dbReference type="Proteomes" id="UP001296943">
    <property type="component" value="Unassembled WGS sequence"/>
</dbReference>
<evidence type="ECO:0000256" key="15">
    <source>
        <dbReference type="ARBA" id="ARBA00023172"/>
    </source>
</evidence>
<dbReference type="InterPro" id="IPR016059">
    <property type="entry name" value="DNA_ligase_ATP-dep_CS"/>
</dbReference>
<evidence type="ECO:0000256" key="17">
    <source>
        <dbReference type="ARBA" id="ARBA00023211"/>
    </source>
</evidence>
<evidence type="ECO:0000256" key="20">
    <source>
        <dbReference type="ARBA" id="ARBA00034003"/>
    </source>
</evidence>
<evidence type="ECO:0000256" key="22">
    <source>
        <dbReference type="ARBA" id="ARBA00049990"/>
    </source>
</evidence>
<keyword evidence="13" id="KW-0239">DNA-directed DNA polymerase</keyword>
<protein>
    <recommendedName>
        <fullName evidence="2">DNA ligase (ATP)</fullName>
        <ecNumber evidence="2">6.5.1.1</ecNumber>
    </recommendedName>
    <alternativeName>
        <fullName evidence="19">NHEJ DNA polymerase</fullName>
    </alternativeName>
</protein>
<dbReference type="InterPro" id="IPR014146">
    <property type="entry name" value="LigD_ligase_dom"/>
</dbReference>
<dbReference type="PROSITE" id="PS50160">
    <property type="entry name" value="DNA_LIGASE_A3"/>
    <property type="match status" value="1"/>
</dbReference>
<dbReference type="RefSeq" id="WP_204497951.1">
    <property type="nucleotide sequence ID" value="NZ_JAFBDR010000004.1"/>
</dbReference>
<keyword evidence="4" id="KW-0808">Transferase</keyword>
<dbReference type="NCBIfam" id="TIGR02776">
    <property type="entry name" value="NHEJ_ligase_prk"/>
    <property type="match status" value="1"/>
</dbReference>
<dbReference type="InterPro" id="IPR014145">
    <property type="entry name" value="LigD_pol_dom"/>
</dbReference>
<evidence type="ECO:0000256" key="19">
    <source>
        <dbReference type="ARBA" id="ARBA00029943"/>
    </source>
</evidence>
<dbReference type="NCBIfam" id="TIGR02778">
    <property type="entry name" value="ligD_pol"/>
    <property type="match status" value="1"/>
</dbReference>
<keyword evidence="15" id="KW-0233">DNA recombination</keyword>
<comment type="caution">
    <text evidence="24">The sequence shown here is derived from an EMBL/GenBank/DDBJ whole genome shotgun (WGS) entry which is preliminary data.</text>
</comment>
<evidence type="ECO:0000256" key="12">
    <source>
        <dbReference type="ARBA" id="ARBA00022840"/>
    </source>
</evidence>
<proteinExistence type="inferred from homology"/>
<keyword evidence="17" id="KW-0464">Manganese</keyword>
<evidence type="ECO:0000256" key="1">
    <source>
        <dbReference type="ARBA" id="ARBA00001936"/>
    </source>
</evidence>
<dbReference type="PROSITE" id="PS00697">
    <property type="entry name" value="DNA_LIGASE_A1"/>
    <property type="match status" value="1"/>
</dbReference>
<evidence type="ECO:0000256" key="13">
    <source>
        <dbReference type="ARBA" id="ARBA00022932"/>
    </source>
</evidence>
<keyword evidence="14" id="KW-0238">DNA-binding</keyword>
<dbReference type="Gene3D" id="3.30.470.30">
    <property type="entry name" value="DNA ligase/mRNA capping enzyme"/>
    <property type="match status" value="1"/>
</dbReference>
<evidence type="ECO:0000256" key="11">
    <source>
        <dbReference type="ARBA" id="ARBA00022839"/>
    </source>
</evidence>
<comment type="similarity">
    <text evidence="21">In the C-terminal section; belongs to the ATP-dependent DNA ligase family.</text>
</comment>
<sequence>MMQPKPSETIPTGNNWAYEVKYDGFRAALVWKEDNLSLVSRNGKDLSNNFPEIISACQEKQDLVHSLLPLKFDGEIVILNTLLQANFSLLQQRGRFKATRKIEQAAQDRPAHFLCFDLLEYEGKSLLSHPFQERKTQLKKVFDRLKIGFHISWNDRLGYIQTYSDHKKLWNNLYEQLGEGMIAKRLESKYIEGKNHHDWYKVKNWRTIPGVLTSYDQENGYFELSVYDGKNLVPLGKFKHGLEGNELETIKQFIHAKGNKTGNKYELPPAVCLDVNCLGIHEGDLREPQFHQFRFDLSPEDCTVSQVQEALSLFPDSISLTNQTKVFWEKAGKTKGDLLVYVRQIAPYMLPFTTNRALTVIRCPDGIHGQSFFQKHLPDYGPAFVGGIQVGDETLLHGGSAESLTWLANHGALEYHVPFQYMGKSNPIEIAFDLDPPSIDQFDVAIYAASLLKELLDQLQLQSFVKTSGNKGIQVYIPIPENSLTYAETAVFTQGIAFLLEKKHPDLFTTERLKKNRNNRLYIDYIQHGKDKTLIAPYSPRKSEAATVSTPLFWDEVNESLKPDQFTITSVLARVKEKGCPFASYEQVRDNQDLSFIKEFVHTKGV</sequence>
<evidence type="ECO:0000256" key="2">
    <source>
        <dbReference type="ARBA" id="ARBA00012727"/>
    </source>
</evidence>
<organism evidence="24 25">
    <name type="scientific">Aquibacillus albus</name>
    <dbReference type="NCBI Taxonomy" id="1168171"/>
    <lineage>
        <taxon>Bacteria</taxon>
        <taxon>Bacillati</taxon>
        <taxon>Bacillota</taxon>
        <taxon>Bacilli</taxon>
        <taxon>Bacillales</taxon>
        <taxon>Bacillaceae</taxon>
        <taxon>Aquibacillus</taxon>
    </lineage>
</organism>
<keyword evidence="10" id="KW-0378">Hydrolase</keyword>
<keyword evidence="11" id="KW-0269">Exonuclease</keyword>
<evidence type="ECO:0000256" key="7">
    <source>
        <dbReference type="ARBA" id="ARBA00022723"/>
    </source>
</evidence>
<comment type="similarity">
    <text evidence="22">In the N-terminal section; belongs to the LigD polymerase family.</text>
</comment>
<evidence type="ECO:0000256" key="21">
    <source>
        <dbReference type="ARBA" id="ARBA00049981"/>
    </source>
</evidence>